<evidence type="ECO:0000256" key="2">
    <source>
        <dbReference type="ARBA" id="ARBA00022617"/>
    </source>
</evidence>
<keyword evidence="6" id="KW-0503">Monooxygenase</keyword>
<dbReference type="AlphaFoldDB" id="E2Q1J0"/>
<keyword evidence="10" id="KW-1185">Reference proteome</keyword>
<organism evidence="9 10">
    <name type="scientific">Streptomyces clavuligerus</name>
    <dbReference type="NCBI Taxonomy" id="1901"/>
    <lineage>
        <taxon>Bacteria</taxon>
        <taxon>Bacillati</taxon>
        <taxon>Actinomycetota</taxon>
        <taxon>Actinomycetes</taxon>
        <taxon>Kitasatosporales</taxon>
        <taxon>Streptomycetaceae</taxon>
        <taxon>Streptomyces</taxon>
    </lineage>
</organism>
<feature type="binding site" description="axial binding residue" evidence="7">
    <location>
        <position position="405"/>
    </location>
    <ligand>
        <name>heme</name>
        <dbReference type="ChEBI" id="CHEBI:30413"/>
    </ligand>
    <ligandPart>
        <name>Fe</name>
        <dbReference type="ChEBI" id="CHEBI:18248"/>
    </ligandPart>
</feature>
<dbReference type="PRINTS" id="PR00463">
    <property type="entry name" value="EP450I"/>
</dbReference>
<feature type="region of interest" description="Disordered" evidence="8">
    <location>
        <begin position="454"/>
        <end position="480"/>
    </location>
</feature>
<dbReference type="eggNOG" id="COG2124">
    <property type="taxonomic scope" value="Bacteria"/>
</dbReference>
<evidence type="ECO:0000313" key="10">
    <source>
        <dbReference type="Proteomes" id="UP000002357"/>
    </source>
</evidence>
<dbReference type="Proteomes" id="UP000002357">
    <property type="component" value="Chromosome"/>
</dbReference>
<evidence type="ECO:0000256" key="7">
    <source>
        <dbReference type="PIRSR" id="PIRSR602401-1"/>
    </source>
</evidence>
<accession>E2Q1J0</accession>
<dbReference type="InterPro" id="IPR002401">
    <property type="entry name" value="Cyt_P450_E_grp-I"/>
</dbReference>
<dbReference type="RefSeq" id="WP_003962721.1">
    <property type="nucleotide sequence ID" value="NZ_CM000913.1"/>
</dbReference>
<dbReference type="GeneID" id="93728060"/>
<evidence type="ECO:0000256" key="6">
    <source>
        <dbReference type="ARBA" id="ARBA00023033"/>
    </source>
</evidence>
<reference evidence="9 10" key="1">
    <citation type="journal article" date="2010" name="Genome Biol. Evol.">
        <title>The sequence of a 1.8-mb bacterial linear plasmid reveals a rich evolutionary reservoir of secondary metabolic pathways.</title>
        <authorList>
            <person name="Medema M.H."/>
            <person name="Trefzer A."/>
            <person name="Kovalchuk A."/>
            <person name="van den Berg M."/>
            <person name="Mueller U."/>
            <person name="Heijne W."/>
            <person name="Wu L."/>
            <person name="Alam M.T."/>
            <person name="Ronning C.M."/>
            <person name="Nierman W.C."/>
            <person name="Bovenberg R.A.L."/>
            <person name="Breitling R."/>
            <person name="Takano E."/>
        </authorList>
    </citation>
    <scope>NUCLEOTIDE SEQUENCE [LARGE SCALE GENOMIC DNA]</scope>
    <source>
        <strain evidence="10">ATCC 27064 / DSM 738 / JCM 4710 / NBRC 13307 / NCIMB 12785 / NRRL 3585 / VKM Ac-602</strain>
    </source>
</reference>
<dbReference type="Gene3D" id="1.10.630.10">
    <property type="entry name" value="Cytochrome P450"/>
    <property type="match status" value="1"/>
</dbReference>
<keyword evidence="2 7" id="KW-0349">Heme</keyword>
<name>E2Q1J0_STRCL</name>
<protein>
    <submittedName>
        <fullName evidence="9">Cytochrome P450</fullName>
    </submittedName>
</protein>
<keyword evidence="5 7" id="KW-0408">Iron</keyword>
<dbReference type="GO" id="GO:0016705">
    <property type="term" value="F:oxidoreductase activity, acting on paired donors, with incorporation or reduction of molecular oxygen"/>
    <property type="evidence" value="ECO:0007669"/>
    <property type="project" value="InterPro"/>
</dbReference>
<dbReference type="Pfam" id="PF00067">
    <property type="entry name" value="p450"/>
    <property type="match status" value="1"/>
</dbReference>
<dbReference type="InterPro" id="IPR001128">
    <property type="entry name" value="Cyt_P450"/>
</dbReference>
<evidence type="ECO:0000256" key="5">
    <source>
        <dbReference type="ARBA" id="ARBA00023004"/>
    </source>
</evidence>
<evidence type="ECO:0000256" key="3">
    <source>
        <dbReference type="ARBA" id="ARBA00022723"/>
    </source>
</evidence>
<sequence>MTKHTARTPAATSAEPIPEAPGAFPLIGHALAMTRDPIRFVTSLPRHGAVVKMRFGPAETLMICDPELTRRMFLDARTFDKGGYLFDRAREVIGENLITCPHSAHQRARRLTQPAFHPTRLRGYTSIMSEVIAESAHSWPTDRPFDPVGPLLRLTAQVTARAMFSQGLSGATLDRFVTDIVTTIDGIYLRSLVPRSLDWLPLPAHVRHWRARPRLDAIYRDIIRTYRAEPGDRGDLLSMLLATQEDREITEGAPPLSDAEIKDQLSGFFAAGTETTASTLAWALHVLAERQDLQERLRTEVDTVLGGRPAGYDDIERLEQTRRILTEVLRVHSPIFFITRSVMNDTRLGPHLIPAGSIVAYSPYLVHGDPQLHDRPDVFDPDRWAPGNAPPRHGFIPFASGPRKCIGDVFGVNEATLALTSFATRWSWTAEPGSRVRPGVGVVVRPQGLRLRLTPRTGRAETGTESAARPAEGTPPGARG</sequence>
<dbReference type="PRINTS" id="PR00385">
    <property type="entry name" value="P450"/>
</dbReference>
<dbReference type="SUPFAM" id="SSF48264">
    <property type="entry name" value="Cytochrome P450"/>
    <property type="match status" value="1"/>
</dbReference>
<dbReference type="OrthoDB" id="4746309at2"/>
<comment type="cofactor">
    <cofactor evidence="7">
        <name>heme</name>
        <dbReference type="ChEBI" id="CHEBI:30413"/>
    </cofactor>
</comment>
<dbReference type="GO" id="GO:0020037">
    <property type="term" value="F:heme binding"/>
    <property type="evidence" value="ECO:0007669"/>
    <property type="project" value="InterPro"/>
</dbReference>
<keyword evidence="3 7" id="KW-0479">Metal-binding</keyword>
<dbReference type="GO" id="GO:0005506">
    <property type="term" value="F:iron ion binding"/>
    <property type="evidence" value="ECO:0007669"/>
    <property type="project" value="InterPro"/>
</dbReference>
<evidence type="ECO:0000313" key="9">
    <source>
        <dbReference type="EMBL" id="EFG10616.1"/>
    </source>
</evidence>
<dbReference type="KEGG" id="sclf:BB341_00795"/>
<dbReference type="STRING" id="1901.BB341_00795"/>
<keyword evidence="4" id="KW-0560">Oxidoreductase</keyword>
<dbReference type="GO" id="GO:0004497">
    <property type="term" value="F:monooxygenase activity"/>
    <property type="evidence" value="ECO:0007669"/>
    <property type="project" value="UniProtKB-KW"/>
</dbReference>
<dbReference type="EMBL" id="CM000913">
    <property type="protein sequence ID" value="EFG10616.1"/>
    <property type="molecule type" value="Genomic_DNA"/>
</dbReference>
<evidence type="ECO:0000256" key="1">
    <source>
        <dbReference type="ARBA" id="ARBA00010617"/>
    </source>
</evidence>
<gene>
    <name evidence="9" type="ORF">SCLAV_5549</name>
</gene>
<evidence type="ECO:0000256" key="4">
    <source>
        <dbReference type="ARBA" id="ARBA00023002"/>
    </source>
</evidence>
<dbReference type="InterPro" id="IPR050196">
    <property type="entry name" value="Cytochrome_P450_Monoox"/>
</dbReference>
<evidence type="ECO:0000256" key="8">
    <source>
        <dbReference type="SAM" id="MobiDB-lite"/>
    </source>
</evidence>
<dbReference type="PANTHER" id="PTHR24291">
    <property type="entry name" value="CYTOCHROME P450 FAMILY 4"/>
    <property type="match status" value="1"/>
</dbReference>
<proteinExistence type="inferred from homology"/>
<comment type="similarity">
    <text evidence="1">Belongs to the cytochrome P450 family.</text>
</comment>
<dbReference type="InterPro" id="IPR036396">
    <property type="entry name" value="Cyt_P450_sf"/>
</dbReference>
<dbReference type="PANTHER" id="PTHR24291:SF50">
    <property type="entry name" value="BIFUNCTIONAL ALBAFLAVENONE MONOOXYGENASE_TERPENE SYNTHASE"/>
    <property type="match status" value="1"/>
</dbReference>